<dbReference type="Gene3D" id="1.10.357.10">
    <property type="entry name" value="Tetracycline Repressor, domain 2"/>
    <property type="match status" value="1"/>
</dbReference>
<dbReference type="AlphaFoldDB" id="H8GXW5"/>
<dbReference type="PANTHER" id="PTHR47506:SF6">
    <property type="entry name" value="HTH-TYPE TRANSCRIPTIONAL REPRESSOR NEMR"/>
    <property type="match status" value="1"/>
</dbReference>
<gene>
    <name evidence="6" type="ordered locus">DGo_CA0770</name>
</gene>
<evidence type="ECO:0000313" key="7">
    <source>
        <dbReference type="Proteomes" id="UP000007575"/>
    </source>
</evidence>
<dbReference type="OrthoDB" id="9812484at2"/>
<dbReference type="InterPro" id="IPR036271">
    <property type="entry name" value="Tet_transcr_reg_TetR-rel_C_sf"/>
</dbReference>
<proteinExistence type="predicted"/>
<dbReference type="PANTHER" id="PTHR47506">
    <property type="entry name" value="TRANSCRIPTIONAL REGULATORY PROTEIN"/>
    <property type="match status" value="1"/>
</dbReference>
<dbReference type="InterPro" id="IPR001647">
    <property type="entry name" value="HTH_TetR"/>
</dbReference>
<dbReference type="SUPFAM" id="SSF48498">
    <property type="entry name" value="Tetracyclin repressor-like, C-terminal domain"/>
    <property type="match status" value="1"/>
</dbReference>
<dbReference type="Pfam" id="PF00440">
    <property type="entry name" value="TetR_N"/>
    <property type="match status" value="1"/>
</dbReference>
<keyword evidence="3" id="KW-0804">Transcription</keyword>
<sequence length="195" mass="20922">MTKGEQTRRHLLDVGRQQVLQKGYGGVGLKELLEAGGVPKGSFYHYFASKEAFGCALLDDYFEEYEARLDRLLAQEGNARTRLMRFWQAWLDTSAQGGLANHCLVVKLGAEIADLPGDLRRLTDQGAARLLGRVGAAVAEGQAEGSVPAGTPPGTLAQALYSMWLGAAVLSKVQKSPQPLQDALVVTAQLLTPTA</sequence>
<feature type="DNA-binding region" description="H-T-H motif" evidence="4">
    <location>
        <begin position="28"/>
        <end position="47"/>
    </location>
</feature>
<feature type="domain" description="HTH tetR-type" evidence="5">
    <location>
        <begin position="5"/>
        <end position="65"/>
    </location>
</feature>
<dbReference type="EMBL" id="CP002191">
    <property type="protein sequence ID" value="AFD24697.1"/>
    <property type="molecule type" value="Genomic_DNA"/>
</dbReference>
<dbReference type="SUPFAM" id="SSF46689">
    <property type="entry name" value="Homeodomain-like"/>
    <property type="match status" value="1"/>
</dbReference>
<evidence type="ECO:0000313" key="6">
    <source>
        <dbReference type="EMBL" id="AFD24697.1"/>
    </source>
</evidence>
<dbReference type="STRING" id="745776.DGo_CA0770"/>
<dbReference type="PATRIC" id="fig|745776.4.peg.788"/>
<dbReference type="Proteomes" id="UP000007575">
    <property type="component" value="Chromosome"/>
</dbReference>
<dbReference type="Pfam" id="PF16925">
    <property type="entry name" value="TetR_C_13"/>
    <property type="match status" value="1"/>
</dbReference>
<organism evidence="6 7">
    <name type="scientific">Deinococcus gobiensis (strain DSM 21396 / JCM 16679 / CGMCC 1.7299 / I-0)</name>
    <dbReference type="NCBI Taxonomy" id="745776"/>
    <lineage>
        <taxon>Bacteria</taxon>
        <taxon>Thermotogati</taxon>
        <taxon>Deinococcota</taxon>
        <taxon>Deinococci</taxon>
        <taxon>Deinococcales</taxon>
        <taxon>Deinococcaceae</taxon>
        <taxon>Deinococcus</taxon>
    </lineage>
</organism>
<dbReference type="InterPro" id="IPR009057">
    <property type="entry name" value="Homeodomain-like_sf"/>
</dbReference>
<keyword evidence="7" id="KW-1185">Reference proteome</keyword>
<protein>
    <submittedName>
        <fullName evidence="6">Putative transcriptional regulator</fullName>
    </submittedName>
</protein>
<evidence type="ECO:0000256" key="3">
    <source>
        <dbReference type="ARBA" id="ARBA00023163"/>
    </source>
</evidence>
<dbReference type="HOGENOM" id="CLU_069356_28_1_0"/>
<evidence type="ECO:0000256" key="1">
    <source>
        <dbReference type="ARBA" id="ARBA00023015"/>
    </source>
</evidence>
<dbReference type="eggNOG" id="COG1309">
    <property type="taxonomic scope" value="Bacteria"/>
</dbReference>
<dbReference type="RefSeq" id="WP_014684180.1">
    <property type="nucleotide sequence ID" value="NC_017790.1"/>
</dbReference>
<evidence type="ECO:0000259" key="5">
    <source>
        <dbReference type="PROSITE" id="PS50977"/>
    </source>
</evidence>
<keyword evidence="1" id="KW-0805">Transcription regulation</keyword>
<keyword evidence="2 4" id="KW-0238">DNA-binding</keyword>
<reference evidence="6 7" key="1">
    <citation type="journal article" date="2012" name="PLoS ONE">
        <title>Genome sequence and transcriptome analysis of the radioresistant bacterium Deinococcus gobiensis: insights into the extreme environmental adaptations.</title>
        <authorList>
            <person name="Yuan M."/>
            <person name="Chen M."/>
            <person name="Zhang W."/>
            <person name="Lu W."/>
            <person name="Wang J."/>
            <person name="Yang M."/>
            <person name="Zhao P."/>
            <person name="Tang R."/>
            <person name="Li X."/>
            <person name="Hao Y."/>
            <person name="Zhou Z."/>
            <person name="Zhan Y."/>
            <person name="Yu H."/>
            <person name="Teng C."/>
            <person name="Yan Y."/>
            <person name="Ping S."/>
            <person name="Wang Y."/>
            <person name="Lin M."/>
        </authorList>
    </citation>
    <scope>NUCLEOTIDE SEQUENCE [LARGE SCALE GENOMIC DNA]</scope>
    <source>
        <strain evidence="6 7">I-0</strain>
    </source>
</reference>
<name>H8GXW5_DEIGI</name>
<dbReference type="PROSITE" id="PS50977">
    <property type="entry name" value="HTH_TETR_2"/>
    <property type="match status" value="1"/>
</dbReference>
<dbReference type="GO" id="GO:0003677">
    <property type="term" value="F:DNA binding"/>
    <property type="evidence" value="ECO:0007669"/>
    <property type="project" value="UniProtKB-UniRule"/>
</dbReference>
<evidence type="ECO:0000256" key="2">
    <source>
        <dbReference type="ARBA" id="ARBA00023125"/>
    </source>
</evidence>
<evidence type="ECO:0000256" key="4">
    <source>
        <dbReference type="PROSITE-ProRule" id="PRU00335"/>
    </source>
</evidence>
<accession>H8GXW5</accession>
<dbReference type="KEGG" id="dgo:DGo_CA0770"/>
<dbReference type="InterPro" id="IPR011075">
    <property type="entry name" value="TetR_C"/>
</dbReference>